<keyword evidence="1" id="KW-0732">Signal</keyword>
<feature type="chain" id="PRO_5039412134" evidence="1">
    <location>
        <begin position="26"/>
        <end position="131"/>
    </location>
</feature>
<dbReference type="AlphaFoldDB" id="A0A3A3GKQ7"/>
<dbReference type="Proteomes" id="UP000266177">
    <property type="component" value="Unassembled WGS sequence"/>
</dbReference>
<protein>
    <submittedName>
        <fullName evidence="2">Uncharacterized protein</fullName>
    </submittedName>
</protein>
<name>A0A3A3GKQ7_PANTH</name>
<evidence type="ECO:0000313" key="3">
    <source>
        <dbReference type="Proteomes" id="UP000266177"/>
    </source>
</evidence>
<evidence type="ECO:0000313" key="2">
    <source>
        <dbReference type="EMBL" id="RJG22939.1"/>
    </source>
</evidence>
<gene>
    <name evidence="2" type="ORF">DQX05_15445</name>
</gene>
<dbReference type="EMBL" id="QYZD01000013">
    <property type="protein sequence ID" value="RJG22939.1"/>
    <property type="molecule type" value="Genomic_DNA"/>
</dbReference>
<reference evidence="2 3" key="1">
    <citation type="submission" date="2018-09" db="EMBL/GenBank/DDBJ databases">
        <title>Paenibacillus SK2017-BO5.</title>
        <authorList>
            <person name="Piskunova J.V."/>
            <person name="Dubiley S.A."/>
            <person name="Severinov K.V."/>
        </authorList>
    </citation>
    <scope>NUCLEOTIDE SEQUENCE [LARGE SCALE GENOMIC DNA]</scope>
    <source>
        <strain evidence="2 3">BO5</strain>
    </source>
</reference>
<accession>A0A3A3GKQ7</accession>
<organism evidence="2 3">
    <name type="scientific">Paenibacillus thiaminolyticus</name>
    <name type="common">Bacillus thiaminolyticus</name>
    <dbReference type="NCBI Taxonomy" id="49283"/>
    <lineage>
        <taxon>Bacteria</taxon>
        <taxon>Bacillati</taxon>
        <taxon>Bacillota</taxon>
        <taxon>Bacilli</taxon>
        <taxon>Bacillales</taxon>
        <taxon>Paenibacillaceae</taxon>
        <taxon>Paenibacillus</taxon>
    </lineage>
</organism>
<dbReference type="RefSeq" id="WP_119794459.1">
    <property type="nucleotide sequence ID" value="NZ_QYZD01000013.1"/>
</dbReference>
<feature type="signal peptide" evidence="1">
    <location>
        <begin position="1"/>
        <end position="25"/>
    </location>
</feature>
<sequence length="131" mass="14203">MKRRVVGSLLSFLLAFTLILPAVGAQEDTSHDTGGVQKFVSQLDPKAISLDLNGLDQKVKLEKPSKSAAALRSADQQAYGLQIEKIDTLDSAPIQSIQPQNYVPLSDSTERISVIVELQSEPPMENKVSKA</sequence>
<proteinExistence type="predicted"/>
<evidence type="ECO:0000256" key="1">
    <source>
        <dbReference type="SAM" id="SignalP"/>
    </source>
</evidence>
<comment type="caution">
    <text evidence="2">The sequence shown here is derived from an EMBL/GenBank/DDBJ whole genome shotgun (WGS) entry which is preliminary data.</text>
</comment>